<keyword evidence="2" id="KW-1185">Reference proteome</keyword>
<dbReference type="Pfam" id="PF06627">
    <property type="entry name" value="DUF1153"/>
    <property type="match status" value="1"/>
</dbReference>
<proteinExistence type="predicted"/>
<gene>
    <name evidence="1" type="ORF">IB285_03385</name>
</gene>
<name>A0ABR8KLK6_9SPHN</name>
<organism evidence="1 2">
    <name type="scientific">Erythrobacter rubeus</name>
    <dbReference type="NCBI Taxonomy" id="2760803"/>
    <lineage>
        <taxon>Bacteria</taxon>
        <taxon>Pseudomonadati</taxon>
        <taxon>Pseudomonadota</taxon>
        <taxon>Alphaproteobacteria</taxon>
        <taxon>Sphingomonadales</taxon>
        <taxon>Erythrobacteraceae</taxon>
        <taxon>Erythrobacter/Porphyrobacter group</taxon>
        <taxon>Erythrobacter</taxon>
    </lineage>
</organism>
<dbReference type="EMBL" id="JACXLC010000001">
    <property type="protein sequence ID" value="MBD2841296.1"/>
    <property type="molecule type" value="Genomic_DNA"/>
</dbReference>
<dbReference type="InterPro" id="IPR010921">
    <property type="entry name" value="Trp_repressor/repl_initiator"/>
</dbReference>
<protein>
    <submittedName>
        <fullName evidence="1">DUF1153 domain-containing protein</fullName>
    </submittedName>
</protein>
<dbReference type="Proteomes" id="UP000635384">
    <property type="component" value="Unassembled WGS sequence"/>
</dbReference>
<accession>A0ABR8KLK6</accession>
<reference evidence="1 2" key="1">
    <citation type="submission" date="2020-09" db="EMBL/GenBank/DDBJ databases">
        <authorList>
            <person name="Yoon J.-W."/>
        </authorList>
    </citation>
    <scope>NUCLEOTIDE SEQUENCE [LARGE SCALE GENOMIC DNA]</scope>
    <source>
        <strain evidence="1 2">KMU-140</strain>
    </source>
</reference>
<comment type="caution">
    <text evidence="1">The sequence shown here is derived from an EMBL/GenBank/DDBJ whole genome shotgun (WGS) entry which is preliminary data.</text>
</comment>
<dbReference type="RefSeq" id="WP_190786848.1">
    <property type="nucleotide sequence ID" value="NZ_JACXLC010000001.1"/>
</dbReference>
<sequence>MAYPRHMSISDAIKQYGLPKSHRVYWSKAKKADVVQAVHDRVISFHEARERYLLSRSEFEQWERESGRIPTAKTERTFEDA</sequence>
<dbReference type="SUPFAM" id="SSF48295">
    <property type="entry name" value="TrpR-like"/>
    <property type="match status" value="1"/>
</dbReference>
<evidence type="ECO:0000313" key="1">
    <source>
        <dbReference type="EMBL" id="MBD2841296.1"/>
    </source>
</evidence>
<evidence type="ECO:0000313" key="2">
    <source>
        <dbReference type="Proteomes" id="UP000635384"/>
    </source>
</evidence>
<dbReference type="InterPro" id="IPR009534">
    <property type="entry name" value="DUF1153"/>
</dbReference>
<dbReference type="InterPro" id="IPR036388">
    <property type="entry name" value="WH-like_DNA-bd_sf"/>
</dbReference>
<dbReference type="Gene3D" id="1.10.10.10">
    <property type="entry name" value="Winged helix-like DNA-binding domain superfamily/Winged helix DNA-binding domain"/>
    <property type="match status" value="1"/>
</dbReference>